<keyword evidence="3" id="KW-1185">Reference proteome</keyword>
<feature type="compositionally biased region" description="Polar residues" evidence="1">
    <location>
        <begin position="72"/>
        <end position="87"/>
    </location>
</feature>
<sequence>MSMALWPSSNALIVANVFMGMYFQSREVNTILFTQSSCETPASVQTTLDRVSGVSGSQGSDTARDSSPAPGSPSTVCSSDLASSHGLTSCPLPPGSQEPLVPSGRSRSLGPGSRGTSCGSPRRRVLLVGRLGASALPWRALQPLLAGGGVCGRAPGSDSALPVFNPTAPTIIVDMSKRALQMSERKLNGKSFMLTYLS</sequence>
<organism evidence="2 3">
    <name type="scientific">Pleurodeles waltl</name>
    <name type="common">Iberian ribbed newt</name>
    <dbReference type="NCBI Taxonomy" id="8319"/>
    <lineage>
        <taxon>Eukaryota</taxon>
        <taxon>Metazoa</taxon>
        <taxon>Chordata</taxon>
        <taxon>Craniata</taxon>
        <taxon>Vertebrata</taxon>
        <taxon>Euteleostomi</taxon>
        <taxon>Amphibia</taxon>
        <taxon>Batrachia</taxon>
        <taxon>Caudata</taxon>
        <taxon>Salamandroidea</taxon>
        <taxon>Salamandridae</taxon>
        <taxon>Pleurodelinae</taxon>
        <taxon>Pleurodeles</taxon>
    </lineage>
</organism>
<dbReference type="EMBL" id="JANPWB010000008">
    <property type="protein sequence ID" value="KAJ1164733.1"/>
    <property type="molecule type" value="Genomic_DNA"/>
</dbReference>
<name>A0AAV7SL00_PLEWA</name>
<protein>
    <submittedName>
        <fullName evidence="2">Uncharacterized protein</fullName>
    </submittedName>
</protein>
<accession>A0AAV7SL00</accession>
<dbReference type="Proteomes" id="UP001066276">
    <property type="component" value="Chromosome 4_2"/>
</dbReference>
<feature type="region of interest" description="Disordered" evidence="1">
    <location>
        <begin position="48"/>
        <end position="121"/>
    </location>
</feature>
<dbReference type="AlphaFoldDB" id="A0AAV7SL00"/>
<evidence type="ECO:0000256" key="1">
    <source>
        <dbReference type="SAM" id="MobiDB-lite"/>
    </source>
</evidence>
<evidence type="ECO:0000313" key="2">
    <source>
        <dbReference type="EMBL" id="KAJ1164733.1"/>
    </source>
</evidence>
<reference evidence="2" key="1">
    <citation type="journal article" date="2022" name="bioRxiv">
        <title>Sequencing and chromosome-scale assembly of the giantPleurodeles waltlgenome.</title>
        <authorList>
            <person name="Brown T."/>
            <person name="Elewa A."/>
            <person name="Iarovenko S."/>
            <person name="Subramanian E."/>
            <person name="Araus A.J."/>
            <person name="Petzold A."/>
            <person name="Susuki M."/>
            <person name="Suzuki K.-i.T."/>
            <person name="Hayashi T."/>
            <person name="Toyoda A."/>
            <person name="Oliveira C."/>
            <person name="Osipova E."/>
            <person name="Leigh N.D."/>
            <person name="Simon A."/>
            <person name="Yun M.H."/>
        </authorList>
    </citation>
    <scope>NUCLEOTIDE SEQUENCE</scope>
    <source>
        <strain evidence="2">20211129_DDA</strain>
        <tissue evidence="2">Liver</tissue>
    </source>
</reference>
<evidence type="ECO:0000313" key="3">
    <source>
        <dbReference type="Proteomes" id="UP001066276"/>
    </source>
</evidence>
<feature type="compositionally biased region" description="Polar residues" evidence="1">
    <location>
        <begin position="48"/>
        <end position="61"/>
    </location>
</feature>
<feature type="compositionally biased region" description="Low complexity" evidence="1">
    <location>
        <begin position="102"/>
        <end position="115"/>
    </location>
</feature>
<comment type="caution">
    <text evidence="2">The sequence shown here is derived from an EMBL/GenBank/DDBJ whole genome shotgun (WGS) entry which is preliminary data.</text>
</comment>
<proteinExistence type="predicted"/>
<gene>
    <name evidence="2" type="ORF">NDU88_005167</name>
</gene>